<dbReference type="AlphaFoldDB" id="A0AAV1YT02"/>
<proteinExistence type="predicted"/>
<organism evidence="1 2">
    <name type="scientific">Larinioides sclopetarius</name>
    <dbReference type="NCBI Taxonomy" id="280406"/>
    <lineage>
        <taxon>Eukaryota</taxon>
        <taxon>Metazoa</taxon>
        <taxon>Ecdysozoa</taxon>
        <taxon>Arthropoda</taxon>
        <taxon>Chelicerata</taxon>
        <taxon>Arachnida</taxon>
        <taxon>Araneae</taxon>
        <taxon>Araneomorphae</taxon>
        <taxon>Entelegynae</taxon>
        <taxon>Araneoidea</taxon>
        <taxon>Araneidae</taxon>
        <taxon>Larinioides</taxon>
    </lineage>
</organism>
<dbReference type="EMBL" id="CAXIEN010000003">
    <property type="protein sequence ID" value="CAL1261831.1"/>
    <property type="molecule type" value="Genomic_DNA"/>
</dbReference>
<name>A0AAV1YT02_9ARAC</name>
<reference evidence="1 2" key="1">
    <citation type="submission" date="2024-04" db="EMBL/GenBank/DDBJ databases">
        <authorList>
            <person name="Rising A."/>
            <person name="Reimegard J."/>
            <person name="Sonavane S."/>
            <person name="Akerstrom W."/>
            <person name="Nylinder S."/>
            <person name="Hedman E."/>
            <person name="Kallberg Y."/>
        </authorList>
    </citation>
    <scope>NUCLEOTIDE SEQUENCE [LARGE SCALE GENOMIC DNA]</scope>
</reference>
<gene>
    <name evidence="1" type="ORF">LARSCL_LOCUS647</name>
</gene>
<accession>A0AAV1YT02</accession>
<keyword evidence="2" id="KW-1185">Reference proteome</keyword>
<sequence length="92" mass="9848">MSVEAGVLETITGHDPVLPKGGTHFLQKDLQIGKRRIGTFRQPVGSGVAGHVTPPAVRVRVRVILLEVLEAGNARVGTSGKGLSRRFWNALI</sequence>
<comment type="caution">
    <text evidence="1">The sequence shown here is derived from an EMBL/GenBank/DDBJ whole genome shotgun (WGS) entry which is preliminary data.</text>
</comment>
<protein>
    <submittedName>
        <fullName evidence="1">Uncharacterized protein</fullName>
    </submittedName>
</protein>
<dbReference type="Proteomes" id="UP001497382">
    <property type="component" value="Unassembled WGS sequence"/>
</dbReference>
<evidence type="ECO:0000313" key="2">
    <source>
        <dbReference type="Proteomes" id="UP001497382"/>
    </source>
</evidence>
<evidence type="ECO:0000313" key="1">
    <source>
        <dbReference type="EMBL" id="CAL1261831.1"/>
    </source>
</evidence>